<reference evidence="11" key="1">
    <citation type="submission" date="2021-12" db="EMBL/GenBank/DDBJ databases">
        <authorList>
            <person name="King R."/>
        </authorList>
    </citation>
    <scope>NUCLEOTIDE SEQUENCE</scope>
</reference>
<feature type="region of interest" description="Disordered" evidence="8">
    <location>
        <begin position="604"/>
        <end position="651"/>
    </location>
</feature>
<evidence type="ECO:0000256" key="3">
    <source>
        <dbReference type="ARBA" id="ARBA00014928"/>
    </source>
</evidence>
<keyword evidence="12" id="KW-1185">Reference proteome</keyword>
<dbReference type="EMBL" id="OU963870">
    <property type="protein sequence ID" value="CAH0396164.1"/>
    <property type="molecule type" value="Genomic_DNA"/>
</dbReference>
<comment type="similarity">
    <text evidence="2 7">Belongs to the proteasome subunit S2 family.</text>
</comment>
<evidence type="ECO:0000256" key="8">
    <source>
        <dbReference type="SAM" id="MobiDB-lite"/>
    </source>
</evidence>
<evidence type="ECO:0000313" key="11">
    <source>
        <dbReference type="EMBL" id="CAH0396164.1"/>
    </source>
</evidence>
<evidence type="ECO:0000256" key="5">
    <source>
        <dbReference type="ARBA" id="ARBA00022942"/>
    </source>
</evidence>
<organism evidence="11 12">
    <name type="scientific">Bemisia tabaci</name>
    <name type="common">Sweetpotato whitefly</name>
    <name type="synonym">Aleurodes tabaci</name>
    <dbReference type="NCBI Taxonomy" id="7038"/>
    <lineage>
        <taxon>Eukaryota</taxon>
        <taxon>Metazoa</taxon>
        <taxon>Ecdysozoa</taxon>
        <taxon>Arthropoda</taxon>
        <taxon>Hexapoda</taxon>
        <taxon>Insecta</taxon>
        <taxon>Pterygota</taxon>
        <taxon>Neoptera</taxon>
        <taxon>Paraneoptera</taxon>
        <taxon>Hemiptera</taxon>
        <taxon>Sternorrhyncha</taxon>
        <taxon>Aleyrodoidea</taxon>
        <taxon>Aleyrodidae</taxon>
        <taxon>Aleyrodinae</taxon>
        <taxon>Bemisia</taxon>
    </lineage>
</organism>
<dbReference type="Pfam" id="PF18051">
    <property type="entry name" value="RPN1_C"/>
    <property type="match status" value="1"/>
</dbReference>
<keyword evidence="4" id="KW-0677">Repeat</keyword>
<dbReference type="SUPFAM" id="SSF48371">
    <property type="entry name" value="ARM repeat"/>
    <property type="match status" value="1"/>
</dbReference>
<feature type="domain" description="26S proteasome non-ATPase regulatory subunit RPN1 C-terminal" evidence="10">
    <location>
        <begin position="859"/>
        <end position="910"/>
    </location>
</feature>
<dbReference type="InterPro" id="IPR040892">
    <property type="entry name" value="RPN1_N"/>
</dbReference>
<gene>
    <name evidence="11" type="ORF">BEMITA_LOCUS14267</name>
</gene>
<feature type="compositionally biased region" description="Low complexity" evidence="8">
    <location>
        <begin position="615"/>
        <end position="624"/>
    </location>
</feature>
<protein>
    <recommendedName>
        <fullName evidence="3 7">26S proteasome non-ATPase regulatory subunit 2</fullName>
    </recommendedName>
</protein>
<proteinExistence type="inferred from homology"/>
<dbReference type="GO" id="GO:0042176">
    <property type="term" value="P:regulation of protein catabolic process"/>
    <property type="evidence" value="ECO:0007669"/>
    <property type="project" value="InterPro"/>
</dbReference>
<dbReference type="KEGG" id="btab:109034251"/>
<dbReference type="PANTHER" id="PTHR10943:SF1">
    <property type="entry name" value="26S PROTEASOME NON-ATPASE REGULATORY SUBUNIT 2"/>
    <property type="match status" value="1"/>
</dbReference>
<feature type="compositionally biased region" description="Basic and acidic residues" evidence="8">
    <location>
        <begin position="625"/>
        <end position="651"/>
    </location>
</feature>
<dbReference type="InterPro" id="IPR041433">
    <property type="entry name" value="RPN1_C"/>
</dbReference>
<dbReference type="GO" id="GO:0030234">
    <property type="term" value="F:enzyme regulator activity"/>
    <property type="evidence" value="ECO:0007669"/>
    <property type="project" value="UniProtKB-UniRule"/>
</dbReference>
<evidence type="ECO:0000256" key="2">
    <source>
        <dbReference type="ARBA" id="ARBA00005460"/>
    </source>
</evidence>
<dbReference type="Pfam" id="PF17781">
    <property type="entry name" value="RPN1_RPN2_N"/>
    <property type="match status" value="1"/>
</dbReference>
<feature type="region of interest" description="Disordered" evidence="8">
    <location>
        <begin position="1"/>
        <end position="25"/>
    </location>
</feature>
<evidence type="ECO:0000256" key="6">
    <source>
        <dbReference type="ARBA" id="ARBA00046857"/>
    </source>
</evidence>
<dbReference type="GO" id="GO:0043161">
    <property type="term" value="P:proteasome-mediated ubiquitin-dependent protein catabolic process"/>
    <property type="evidence" value="ECO:0007669"/>
    <property type="project" value="TreeGrafter"/>
</dbReference>
<keyword evidence="5 7" id="KW-0647">Proteasome</keyword>
<evidence type="ECO:0000259" key="9">
    <source>
        <dbReference type="Pfam" id="PF17781"/>
    </source>
</evidence>
<comment type="function">
    <text evidence="7">Component of the 26S proteasome, a multiprotein complex involved in the ATP-dependent degradation of ubiquitinated proteins. This complex plays a key role in the maintenance of protein homeostasis by removing misfolded or damaged proteins, which could impair cellular functions, and by removing proteins whose functions are no longer required. Therefore, the proteasome participates in numerous cellular processes, including cell cycle progression, apoptosis, or DNA damage repair.</text>
</comment>
<dbReference type="Pfam" id="PF01851">
    <property type="entry name" value="PC_rep"/>
    <property type="match status" value="3"/>
</dbReference>
<dbReference type="InterPro" id="IPR002015">
    <property type="entry name" value="Proteasome/cyclosome_rpt"/>
</dbReference>
<dbReference type="Gene3D" id="1.25.10.10">
    <property type="entry name" value="Leucine-rich Repeat Variant"/>
    <property type="match status" value="1"/>
</dbReference>
<feature type="compositionally biased region" description="Basic and acidic residues" evidence="8">
    <location>
        <begin position="604"/>
        <end position="614"/>
    </location>
</feature>
<name>A0A9P0FA05_BEMTA</name>
<dbReference type="GO" id="GO:0005634">
    <property type="term" value="C:nucleus"/>
    <property type="evidence" value="ECO:0007669"/>
    <property type="project" value="TreeGrafter"/>
</dbReference>
<dbReference type="AlphaFoldDB" id="A0A9P0FA05"/>
<evidence type="ECO:0000313" key="12">
    <source>
        <dbReference type="Proteomes" id="UP001152759"/>
    </source>
</evidence>
<evidence type="ECO:0000256" key="7">
    <source>
        <dbReference type="PIRNR" id="PIRNR015965"/>
    </source>
</evidence>
<dbReference type="PANTHER" id="PTHR10943">
    <property type="entry name" value="26S PROTEASOME NON-ATPASE REGULATORY SUBUNIT"/>
    <property type="match status" value="1"/>
</dbReference>
<dbReference type="GO" id="GO:0008540">
    <property type="term" value="C:proteasome regulatory particle, base subcomplex"/>
    <property type="evidence" value="ECO:0007669"/>
    <property type="project" value="UniProtKB-UniRule"/>
</dbReference>
<dbReference type="GO" id="GO:0034515">
    <property type="term" value="C:proteasome storage granule"/>
    <property type="evidence" value="ECO:0007669"/>
    <property type="project" value="TreeGrafter"/>
</dbReference>
<dbReference type="OrthoDB" id="10252509at2759"/>
<evidence type="ECO:0000256" key="4">
    <source>
        <dbReference type="ARBA" id="ARBA00022737"/>
    </source>
</evidence>
<comment type="subunit">
    <text evidence="6">Component of the 19S proteasome regulatory particle complex. The 26S proteasome consists of a 20S core particle (CP) and two 19S regulatory subunits (RP). The regulatory particle is made of a lid composed of 9 subunits, a base containing 6 ATPases and few additional components including PSMD2. Interacts with RPGRIP1L. Interacts with CRY1 in a KDM8-dependent manner. Interacts (via C-terminus) with phosphatase UBLCP1 (via ubiquitin-like domain); the interaction recruits UBLCP1 to the 19S regulatory particle where it dephosphorylates 19S subunit PSMC2/RPT1 which impairs PSMC2 ATPase activity and disrupts 26S proteasome assembly.</text>
</comment>
<dbReference type="Proteomes" id="UP001152759">
    <property type="component" value="Chromosome 9"/>
</dbReference>
<dbReference type="InterPro" id="IPR016024">
    <property type="entry name" value="ARM-type_fold"/>
</dbReference>
<comment type="function">
    <text evidence="1">Binds to the intracellular domain of tumor necrosis factor type 1 receptor. The binding domain of TRAP1 and TRAP2 resides outside the death domain of TNFR1.</text>
</comment>
<dbReference type="InterPro" id="IPR011989">
    <property type="entry name" value="ARM-like"/>
</dbReference>
<sequence length="914" mass="101284">MLKDKEVAEKKATKVEKEELSEEDKRLQEELNMLVEKVKGPDAALYLPALESLRTLIRSSTTSMTSVPMPLKFLRDHYGTLKEAAENMKDKKAQDLCCSIVSVLAMGQDLRDSRESLKYCLKANQTDVGDWGHEYVRQLEGELAEEWDLQETEADKMKLLPLIENIIQFDMKHNAEIQACDLVMEIDQLNLLDKYVDKSNYQRVCLYFLNCAWYVDESDRGNILKLIMDYYMRFQEYPRALCLAMQLNQIDVMTDIFNHCSDPIMRKQLAYMVGRQQITLNLSDDLADSQDLITIMSNTHVNDNFHTLARELDIMEPKTPDEVYKTWLEGLVLRPTYNLDVPVDSARHNLASTFVNAFVNAGFSRDKLVSVEDGNKWMFKNKQHGMLSACASLGLIHLWDVDGGLTPIDKYLYTAEEYIKSGALLALGIVNCGVRNECDPALALLSDYVLHESVTLRIGAVLGLGLAYAGTKRSDVVSLLLPVMTDKKSTSEVVAMTALACSLITVSTGDSEVVSTILQVLQDMPNTELLQGPYTRFLPLALGICCLGKKSATEAAAAVLEVFPDPFKSMALVTLKMCAFAGTGDVLVVQDFLHICSEHYSADKKEDSKDKKDSPSTSGGSSSSSDKDKKDSKDKDKDKDKDDKSKDKSKDLSSKQAVATLAVAVVAMGEQVAEEMTTRIFGQLGRYGEPTVRRAVPLAIALSSISNPQLSVIDVLNKYSHDLDEEVAHNAIFSMGLVGAGTNNARLATMLRQLAQYHAKNTGHLFMVRIAQGLTHLGKGTLSLCPYHTDRQIMNPVAVAGLLITLFSFLDTKNIILGKSHYLLYTLATAMYPRWLVTLDEDLEQLPVSVRVGQAVDVIGKAGTPKTIAGVHTHTTPVLLAVGERAELATDEYIPLTPVMEGFVILKKKPQDAE</sequence>
<feature type="domain" description="RPN1 N-terminal" evidence="9">
    <location>
        <begin position="31"/>
        <end position="329"/>
    </location>
</feature>
<accession>A0A9P0FA05</accession>
<evidence type="ECO:0000259" key="10">
    <source>
        <dbReference type="Pfam" id="PF18051"/>
    </source>
</evidence>
<evidence type="ECO:0000256" key="1">
    <source>
        <dbReference type="ARBA" id="ARBA00004031"/>
    </source>
</evidence>
<dbReference type="PIRSF" id="PIRSF015965">
    <property type="entry name" value="26S_Psome_Rpn1"/>
    <property type="match status" value="1"/>
</dbReference>
<dbReference type="InterPro" id="IPR016643">
    <property type="entry name" value="26S_Psome_Rpn1"/>
</dbReference>